<proteinExistence type="predicted"/>
<comment type="caution">
    <text evidence="1">The sequence shown here is derived from an EMBL/GenBank/DDBJ whole genome shotgun (WGS) entry which is preliminary data.</text>
</comment>
<evidence type="ECO:0000313" key="1">
    <source>
        <dbReference type="EMBL" id="RAM02502.1"/>
    </source>
</evidence>
<accession>A0A328FGC8</accession>
<sequence length="182" mass="21656">MFIISIRIVQRLYKFSSRTNAMTQKITLSIPDRLHEKLNEWRSSFNLSKMFQDALSDAIERKEAFSKKLCEEFDMTQIINRLHQEKEQWLKNFYNAGRNRGFGWAQGAHYQDLLYVLACNDTCNSEQEIVRHSRFKAYFADLYDAHGLTRYAQKSGVDHEKKFLQGWFDGVNAFWNEVREHI</sequence>
<gene>
    <name evidence="1" type="ORF">DO021_08525</name>
</gene>
<dbReference type="AlphaFoldDB" id="A0A328FGC8"/>
<name>A0A328FGC8_9BACT</name>
<dbReference type="EMBL" id="QLNI01000014">
    <property type="protein sequence ID" value="RAM02502.1"/>
    <property type="molecule type" value="Genomic_DNA"/>
</dbReference>
<protein>
    <submittedName>
        <fullName evidence="1">Uncharacterized protein</fullName>
    </submittedName>
</protein>
<reference evidence="1 2" key="1">
    <citation type="submission" date="2018-06" db="EMBL/GenBank/DDBJ databases">
        <title>Complete Genome Sequence of Desulfobacter hydrogenophilus (DSM3380).</title>
        <authorList>
            <person name="Marietou A."/>
            <person name="Schreiber L."/>
            <person name="Marshall I."/>
            <person name="Jorgensen B."/>
        </authorList>
    </citation>
    <scope>NUCLEOTIDE SEQUENCE [LARGE SCALE GENOMIC DNA]</scope>
    <source>
        <strain evidence="1 2">DSM 3380</strain>
    </source>
</reference>
<dbReference type="Proteomes" id="UP000248798">
    <property type="component" value="Unassembled WGS sequence"/>
</dbReference>
<organism evidence="1 2">
    <name type="scientific">Desulfobacter hydrogenophilus</name>
    <dbReference type="NCBI Taxonomy" id="2291"/>
    <lineage>
        <taxon>Bacteria</taxon>
        <taxon>Pseudomonadati</taxon>
        <taxon>Thermodesulfobacteriota</taxon>
        <taxon>Desulfobacteria</taxon>
        <taxon>Desulfobacterales</taxon>
        <taxon>Desulfobacteraceae</taxon>
        <taxon>Desulfobacter</taxon>
    </lineage>
</organism>
<evidence type="ECO:0000313" key="2">
    <source>
        <dbReference type="Proteomes" id="UP000248798"/>
    </source>
</evidence>